<protein>
    <submittedName>
        <fullName evidence="1">Uncharacterized protein</fullName>
    </submittedName>
</protein>
<dbReference type="AlphaFoldDB" id="A0A9W5TXU7"/>
<sequence length="86" mass="9554">MEHDHHASINITEKEDLLGLINMRFGNVPDDIAEQIMAIDDIDVLDRLFLVAVNAANWGVFVNELNEGKASFKMVGDGFDPLAEIN</sequence>
<keyword evidence="2" id="KW-1185">Reference proteome</keyword>
<reference evidence="1" key="1">
    <citation type="journal article" date="2014" name="Int. J. Syst. Evol. Microbiol.">
        <title>Complete genome sequence of Corynebacterium casei LMG S-19264T (=DSM 44701T), isolated from a smear-ripened cheese.</title>
        <authorList>
            <consortium name="US DOE Joint Genome Institute (JGI-PGF)"/>
            <person name="Walter F."/>
            <person name="Albersmeier A."/>
            <person name="Kalinowski J."/>
            <person name="Ruckert C."/>
        </authorList>
    </citation>
    <scope>NUCLEOTIDE SEQUENCE</scope>
    <source>
        <strain evidence="1">CGMCC 1.15454</strain>
    </source>
</reference>
<gene>
    <name evidence="1" type="ORF">GCM10011409_22410</name>
</gene>
<evidence type="ECO:0000313" key="1">
    <source>
        <dbReference type="EMBL" id="GGB44374.1"/>
    </source>
</evidence>
<dbReference type="Proteomes" id="UP000621492">
    <property type="component" value="Unassembled WGS sequence"/>
</dbReference>
<name>A0A9W5TXU7_9BACI</name>
<evidence type="ECO:0000313" key="2">
    <source>
        <dbReference type="Proteomes" id="UP000621492"/>
    </source>
</evidence>
<reference evidence="1" key="2">
    <citation type="submission" date="2020-09" db="EMBL/GenBank/DDBJ databases">
        <authorList>
            <person name="Sun Q."/>
            <person name="Zhou Y."/>
        </authorList>
    </citation>
    <scope>NUCLEOTIDE SEQUENCE</scope>
    <source>
        <strain evidence="1">CGMCC 1.15454</strain>
    </source>
</reference>
<accession>A0A9W5TXU7</accession>
<comment type="caution">
    <text evidence="1">The sequence shown here is derived from an EMBL/GenBank/DDBJ whole genome shotgun (WGS) entry which is preliminary data.</text>
</comment>
<dbReference type="RefSeq" id="WP_188725173.1">
    <property type="nucleotide sequence ID" value="NZ_BMJD01000016.1"/>
</dbReference>
<proteinExistence type="predicted"/>
<organism evidence="1 2">
    <name type="scientific">Lentibacillus populi</name>
    <dbReference type="NCBI Taxonomy" id="1827502"/>
    <lineage>
        <taxon>Bacteria</taxon>
        <taxon>Bacillati</taxon>
        <taxon>Bacillota</taxon>
        <taxon>Bacilli</taxon>
        <taxon>Bacillales</taxon>
        <taxon>Bacillaceae</taxon>
        <taxon>Lentibacillus</taxon>
    </lineage>
</organism>
<dbReference type="EMBL" id="BMJD01000016">
    <property type="protein sequence ID" value="GGB44374.1"/>
    <property type="molecule type" value="Genomic_DNA"/>
</dbReference>